<dbReference type="PANTHER" id="PTHR28019:SF3">
    <property type="entry name" value="INTEGRAL MEMBRANE PROTEIN (AFU_ORTHOLOGUE AFUA_6G07470)"/>
    <property type="match status" value="1"/>
</dbReference>
<dbReference type="GO" id="GO:0031505">
    <property type="term" value="P:fungal-type cell wall organization"/>
    <property type="evidence" value="ECO:0007669"/>
    <property type="project" value="TreeGrafter"/>
</dbReference>
<feature type="transmembrane region" description="Helical" evidence="1">
    <location>
        <begin position="197"/>
        <end position="221"/>
    </location>
</feature>
<dbReference type="EMBL" id="NCSJ02000119">
    <property type="protein sequence ID" value="RFU29720.1"/>
    <property type="molecule type" value="Genomic_DNA"/>
</dbReference>
<organism evidence="2 3">
    <name type="scientific">Scytalidium lignicola</name>
    <name type="common">Hyphomycete</name>
    <dbReference type="NCBI Taxonomy" id="5539"/>
    <lineage>
        <taxon>Eukaryota</taxon>
        <taxon>Fungi</taxon>
        <taxon>Dikarya</taxon>
        <taxon>Ascomycota</taxon>
        <taxon>Pezizomycotina</taxon>
        <taxon>Leotiomycetes</taxon>
        <taxon>Leotiomycetes incertae sedis</taxon>
        <taxon>Scytalidium</taxon>
    </lineage>
</organism>
<dbReference type="OrthoDB" id="4480814at2759"/>
<feature type="non-terminal residue" evidence="2">
    <location>
        <position position="322"/>
    </location>
</feature>
<name>A0A3E2H8K3_SCYLI</name>
<evidence type="ECO:0008006" key="4">
    <source>
        <dbReference type="Google" id="ProtNLM"/>
    </source>
</evidence>
<feature type="transmembrane region" description="Helical" evidence="1">
    <location>
        <begin position="241"/>
        <end position="261"/>
    </location>
</feature>
<protein>
    <recommendedName>
        <fullName evidence="4">Integral membrane protein</fullName>
    </recommendedName>
</protein>
<proteinExistence type="predicted"/>
<dbReference type="GO" id="GO:0051285">
    <property type="term" value="C:cell cortex of cell tip"/>
    <property type="evidence" value="ECO:0007669"/>
    <property type="project" value="TreeGrafter"/>
</dbReference>
<evidence type="ECO:0000256" key="1">
    <source>
        <dbReference type="SAM" id="Phobius"/>
    </source>
</evidence>
<feature type="transmembrane region" description="Helical" evidence="1">
    <location>
        <begin position="162"/>
        <end position="185"/>
    </location>
</feature>
<keyword evidence="1" id="KW-0812">Transmembrane</keyword>
<comment type="caution">
    <text evidence="2">The sequence shown here is derived from an EMBL/GenBank/DDBJ whole genome shotgun (WGS) entry which is preliminary data.</text>
</comment>
<keyword evidence="1" id="KW-1133">Transmembrane helix</keyword>
<sequence length="322" mass="34489">MGKGGRIACIALPYLLSIGALVAIIFVGLGSTHKDSSTLNEIFFLRADLSNVSSTESTSFGDRLLNLASDAINGKNSSEELAAALEKAEESSELRDFYDIGLLGYCAGDKKGKEFVVDFCSKPKGGWWFNPINVWHLNVTGMPDLLPPHLQSELKTYKKVSYWMFISYTLAFAATCIELIVGFTATCSRLGSVATTVVSVFASVFILAAAVTSTAVFITLVGVFNTSLEPYGVHAHLGWRILLASWAAVILSKASTLFWLFSSCCCSGRSGNRQVTEKGVYEPVGPVTATPYLGAAGVHPGPSVPNFASGPNNTAYEPYRHA</sequence>
<keyword evidence="1" id="KW-0472">Membrane</keyword>
<accession>A0A3E2H8K3</accession>
<feature type="transmembrane region" description="Helical" evidence="1">
    <location>
        <begin position="7"/>
        <end position="29"/>
    </location>
</feature>
<gene>
    <name evidence="2" type="ORF">B7463_g6597</name>
</gene>
<dbReference type="InterPro" id="IPR009571">
    <property type="entry name" value="SUR7/Rim9-like_fungi"/>
</dbReference>
<dbReference type="AlphaFoldDB" id="A0A3E2H8K3"/>
<dbReference type="PANTHER" id="PTHR28019">
    <property type="entry name" value="CELL MEMBRANE PROTEIN YLR413W-RELATED"/>
    <property type="match status" value="1"/>
</dbReference>
<evidence type="ECO:0000313" key="2">
    <source>
        <dbReference type="EMBL" id="RFU29720.1"/>
    </source>
</evidence>
<evidence type="ECO:0000313" key="3">
    <source>
        <dbReference type="Proteomes" id="UP000258309"/>
    </source>
</evidence>
<reference evidence="2 3" key="1">
    <citation type="submission" date="2018-05" db="EMBL/GenBank/DDBJ databases">
        <title>Draft genome sequence of Scytalidium lignicola DSM 105466, a ubiquitous saprotrophic fungus.</title>
        <authorList>
            <person name="Buettner E."/>
            <person name="Gebauer A.M."/>
            <person name="Hofrichter M."/>
            <person name="Liers C."/>
            <person name="Kellner H."/>
        </authorList>
    </citation>
    <scope>NUCLEOTIDE SEQUENCE [LARGE SCALE GENOMIC DNA]</scope>
    <source>
        <strain evidence="2 3">DSM 105466</strain>
    </source>
</reference>
<dbReference type="GO" id="GO:0005886">
    <property type="term" value="C:plasma membrane"/>
    <property type="evidence" value="ECO:0007669"/>
    <property type="project" value="InterPro"/>
</dbReference>
<dbReference type="OMA" id="MNWAFVI"/>
<keyword evidence="3" id="KW-1185">Reference proteome</keyword>
<feature type="non-terminal residue" evidence="2">
    <location>
        <position position="1"/>
    </location>
</feature>
<dbReference type="Pfam" id="PF06687">
    <property type="entry name" value="SUR7"/>
    <property type="match status" value="1"/>
</dbReference>
<dbReference type="Proteomes" id="UP000258309">
    <property type="component" value="Unassembled WGS sequence"/>
</dbReference>
<dbReference type="InterPro" id="IPR052413">
    <property type="entry name" value="SUR7_domain"/>
</dbReference>